<name>A0A078LZ30_9PSED</name>
<accession>A0A078LZ30</accession>
<dbReference type="OrthoDB" id="7025041at2"/>
<evidence type="ECO:0000256" key="1">
    <source>
        <dbReference type="ARBA" id="ARBA00011245"/>
    </source>
</evidence>
<feature type="signal peptide" evidence="5">
    <location>
        <begin position="1"/>
        <end position="24"/>
    </location>
</feature>
<dbReference type="InterPro" id="IPR029046">
    <property type="entry name" value="LolA/LolB/LppX"/>
</dbReference>
<dbReference type="STRING" id="1499686.BN1079_02902"/>
<dbReference type="SUPFAM" id="SSF89392">
    <property type="entry name" value="Prokaryotic lipoproteins and lipoprotein localization factors"/>
    <property type="match status" value="1"/>
</dbReference>
<sequence length="202" mass="22616">MIRALATRLILALGLLWFSASACAFDLKQLSQQLREPAVVRGQFTQEKHLRALPMPLISRGKFVLARDHGLLWLLRQPLQQDYRISASGIAQRTESGWQAAGQQGATKRQNELFLAVLGGDAEALQRDFELDLQGSAEAWSLSLIPRARLLQQIFDAIHIQGGASVERIELLETQGDSTLLLLESTRIDDQLSPEEQHDFTY</sequence>
<dbReference type="InterPro" id="IPR004564">
    <property type="entry name" value="OM_lipoprot_carrier_LolA-like"/>
</dbReference>
<protein>
    <submittedName>
        <fullName evidence="6">Outer membrane lipoprotein carrier protein, LolA family</fullName>
    </submittedName>
</protein>
<comment type="subunit">
    <text evidence="1">Monomer.</text>
</comment>
<evidence type="ECO:0000256" key="5">
    <source>
        <dbReference type="SAM" id="SignalP"/>
    </source>
</evidence>
<dbReference type="AlphaFoldDB" id="A0A078LZ30"/>
<evidence type="ECO:0000256" key="3">
    <source>
        <dbReference type="ARBA" id="ARBA00022729"/>
    </source>
</evidence>
<gene>
    <name evidence="6" type="ORF">BN1079_02902</name>
</gene>
<evidence type="ECO:0000313" key="7">
    <source>
        <dbReference type="Proteomes" id="UP000053902"/>
    </source>
</evidence>
<reference evidence="6 7" key="1">
    <citation type="submission" date="2014-07" db="EMBL/GenBank/DDBJ databases">
        <authorList>
            <person name="Urmite Genomes Urmite Genomes"/>
        </authorList>
    </citation>
    <scope>NUCLEOTIDE SEQUENCE [LARGE SCALE GENOMIC DNA]</scope>
    <source>
        <strain evidence="6 7">20_BN</strain>
    </source>
</reference>
<keyword evidence="4" id="KW-0653">Protein transport</keyword>
<evidence type="ECO:0000256" key="2">
    <source>
        <dbReference type="ARBA" id="ARBA00022448"/>
    </source>
</evidence>
<dbReference type="eggNOG" id="COG2834">
    <property type="taxonomic scope" value="Bacteria"/>
</dbReference>
<dbReference type="EMBL" id="CCSF01000001">
    <property type="protein sequence ID" value="CDZ95567.1"/>
    <property type="molecule type" value="Genomic_DNA"/>
</dbReference>
<keyword evidence="6" id="KW-0449">Lipoprotein</keyword>
<organism evidence="6 7">
    <name type="scientific">Pseudomonas saudiphocaensis</name>
    <dbReference type="NCBI Taxonomy" id="1499686"/>
    <lineage>
        <taxon>Bacteria</taxon>
        <taxon>Pseudomonadati</taxon>
        <taxon>Pseudomonadota</taxon>
        <taxon>Gammaproteobacteria</taxon>
        <taxon>Pseudomonadales</taxon>
        <taxon>Pseudomonadaceae</taxon>
        <taxon>Pseudomonas</taxon>
    </lineage>
</organism>
<keyword evidence="3 5" id="KW-0732">Signal</keyword>
<dbReference type="HOGENOM" id="CLU_091014_1_0_6"/>
<dbReference type="Pfam" id="PF19574">
    <property type="entry name" value="LolA_3"/>
    <property type="match status" value="1"/>
</dbReference>
<keyword evidence="2" id="KW-0813">Transport</keyword>
<keyword evidence="7" id="KW-1185">Reference proteome</keyword>
<dbReference type="CDD" id="cd16325">
    <property type="entry name" value="LolA"/>
    <property type="match status" value="1"/>
</dbReference>
<dbReference type="PROSITE" id="PS51257">
    <property type="entry name" value="PROKAR_LIPOPROTEIN"/>
    <property type="match status" value="1"/>
</dbReference>
<evidence type="ECO:0000256" key="4">
    <source>
        <dbReference type="ARBA" id="ARBA00022927"/>
    </source>
</evidence>
<dbReference type="RefSeq" id="WP_037025515.1">
    <property type="nucleotide sequence ID" value="NZ_CCSF01000001.1"/>
</dbReference>
<dbReference type="Gene3D" id="2.50.20.10">
    <property type="entry name" value="Lipoprotein localisation LolA/LolB/LppX"/>
    <property type="match status" value="1"/>
</dbReference>
<evidence type="ECO:0000313" key="6">
    <source>
        <dbReference type="EMBL" id="CDZ95567.1"/>
    </source>
</evidence>
<proteinExistence type="predicted"/>
<feature type="chain" id="PRO_5001741715" evidence="5">
    <location>
        <begin position="25"/>
        <end position="202"/>
    </location>
</feature>
<dbReference type="GO" id="GO:0015031">
    <property type="term" value="P:protein transport"/>
    <property type="evidence" value="ECO:0007669"/>
    <property type="project" value="UniProtKB-KW"/>
</dbReference>
<dbReference type="Proteomes" id="UP000053902">
    <property type="component" value="Unassembled WGS sequence"/>
</dbReference>